<dbReference type="EMBL" id="JADNRY010000038">
    <property type="protein sequence ID" value="KAF9070719.1"/>
    <property type="molecule type" value="Genomic_DNA"/>
</dbReference>
<name>A0A9P5PWU5_9AGAR</name>
<comment type="caution">
    <text evidence="1">The sequence shown here is derived from an EMBL/GenBank/DDBJ whole genome shotgun (WGS) entry which is preliminary data.</text>
</comment>
<evidence type="ECO:0000313" key="1">
    <source>
        <dbReference type="EMBL" id="KAF9070719.1"/>
    </source>
</evidence>
<keyword evidence="2" id="KW-1185">Reference proteome</keyword>
<organism evidence="1 2">
    <name type="scientific">Rhodocollybia butyracea</name>
    <dbReference type="NCBI Taxonomy" id="206335"/>
    <lineage>
        <taxon>Eukaryota</taxon>
        <taxon>Fungi</taxon>
        <taxon>Dikarya</taxon>
        <taxon>Basidiomycota</taxon>
        <taxon>Agaricomycotina</taxon>
        <taxon>Agaricomycetes</taxon>
        <taxon>Agaricomycetidae</taxon>
        <taxon>Agaricales</taxon>
        <taxon>Marasmiineae</taxon>
        <taxon>Omphalotaceae</taxon>
        <taxon>Rhodocollybia</taxon>
    </lineage>
</organism>
<reference evidence="1" key="1">
    <citation type="submission" date="2020-11" db="EMBL/GenBank/DDBJ databases">
        <authorList>
            <consortium name="DOE Joint Genome Institute"/>
            <person name="Ahrendt S."/>
            <person name="Riley R."/>
            <person name="Andreopoulos W."/>
            <person name="Labutti K."/>
            <person name="Pangilinan J."/>
            <person name="Ruiz-Duenas F.J."/>
            <person name="Barrasa J.M."/>
            <person name="Sanchez-Garcia M."/>
            <person name="Camarero S."/>
            <person name="Miyauchi S."/>
            <person name="Serrano A."/>
            <person name="Linde D."/>
            <person name="Babiker R."/>
            <person name="Drula E."/>
            <person name="Ayuso-Fernandez I."/>
            <person name="Pacheco R."/>
            <person name="Padilla G."/>
            <person name="Ferreira P."/>
            <person name="Barriuso J."/>
            <person name="Kellner H."/>
            <person name="Castanera R."/>
            <person name="Alfaro M."/>
            <person name="Ramirez L."/>
            <person name="Pisabarro A.G."/>
            <person name="Kuo A."/>
            <person name="Tritt A."/>
            <person name="Lipzen A."/>
            <person name="He G."/>
            <person name="Yan M."/>
            <person name="Ng V."/>
            <person name="Cullen D."/>
            <person name="Martin F."/>
            <person name="Rosso M.-N."/>
            <person name="Henrissat B."/>
            <person name="Hibbett D."/>
            <person name="Martinez A.T."/>
            <person name="Grigoriev I.V."/>
        </authorList>
    </citation>
    <scope>NUCLEOTIDE SEQUENCE</scope>
    <source>
        <strain evidence="1">AH 40177</strain>
    </source>
</reference>
<dbReference type="AlphaFoldDB" id="A0A9P5PWU5"/>
<dbReference type="Proteomes" id="UP000772434">
    <property type="component" value="Unassembled WGS sequence"/>
</dbReference>
<evidence type="ECO:0000313" key="2">
    <source>
        <dbReference type="Proteomes" id="UP000772434"/>
    </source>
</evidence>
<gene>
    <name evidence="1" type="ORF">BDP27DRAFT_1323304</name>
</gene>
<sequence length="67" mass="7758">MTLMDLRRTITIRPLVETSAVQTMLPVPILRLETMVTTKVEIIRIKVPVQALSLIKVLHMLHKRLAW</sequence>
<protein>
    <submittedName>
        <fullName evidence="1">Uncharacterized protein</fullName>
    </submittedName>
</protein>
<proteinExistence type="predicted"/>
<accession>A0A9P5PWU5</accession>